<proteinExistence type="predicted"/>
<dbReference type="InterPro" id="IPR043502">
    <property type="entry name" value="DNA/RNA_pol_sf"/>
</dbReference>
<dbReference type="Pfam" id="PF05919">
    <property type="entry name" value="Mitovir_RNA_pol"/>
    <property type="match status" value="1"/>
</dbReference>
<reference evidence="1" key="1">
    <citation type="submission" date="2017-04" db="EMBL/GenBank/DDBJ databases">
        <title>Unveiling RNA virosphere associated with marine microorganisms.</title>
        <authorList>
            <person name="Urayama S."/>
            <person name="Takaki Y."/>
            <person name="Nishi S."/>
            <person name="Yoshida Y."/>
            <person name="Deguchi S."/>
            <person name="Takai K."/>
            <person name="Nunoura T."/>
        </authorList>
    </citation>
    <scope>NUCLEOTIDE SEQUENCE</scope>
</reference>
<protein>
    <submittedName>
        <fullName evidence="1">RdRp</fullName>
    </submittedName>
</protein>
<dbReference type="PANTHER" id="PTHR34456:SF9">
    <property type="entry name" value="MITOVIRUS RNA-DEPENDENT RNA POLYMERASE"/>
    <property type="match status" value="1"/>
</dbReference>
<dbReference type="AlphaFoldDB" id="A0A2V0RB44"/>
<accession>A0A2V0RB44</accession>
<name>A0A2V0RB44_9ZZZZ</name>
<dbReference type="PANTHER" id="PTHR34456">
    <property type="entry name" value="MITOVIRUS RNA-DEPENDENT RNA POLYMERASE"/>
    <property type="match status" value="1"/>
</dbReference>
<comment type="caution">
    <text evidence="1">The sequence shown here is derived from an EMBL/GenBank/DDBJ whole genome shotgun (WGS) entry which is preliminary data.</text>
</comment>
<dbReference type="SUPFAM" id="SSF56672">
    <property type="entry name" value="DNA/RNA polymerases"/>
    <property type="match status" value="1"/>
</dbReference>
<sequence length="649" mass="74314">MKLKLNENIVVILLSKDNIQKKMVTDCWLKYKTNFIASRKKHGSNYTLKLYKDSYKFLVDLHMGFHPVPISYAKIDRNGLPKVLWPLRPLLKDKSISNIRLTMCIARVFQLIRLPIDLDTSKITDPGNILPNNYLNSFAEYCQGWFSRINLSNIKTQRFSAHSSMKSGPNGQALVYAHYDLGALIRTPDLLKSIVKLNKLLGNYWVNRMMEANVLPNYEEIPSIHSRLGFSPEGGGKTRIFAIGDYWSQMALRPIHDTLMSILRNLDTDGTYNQEKAFARLLNKSKGKETYCFDLSGASDRIPLQVQTIMMSKLFSQDIADAWSSVIANREFHHKYGEPIKWKVGQPLGLLSSWGSFALWHHILIEYCAHKIGINRFRDYCVLGDDVVIWNSAVAIQYQKQMKFLGIPINQSKSVIGDSQHSQIEFAKRHARDGVEISGISYNLLNKDSLRNVDELICEINKKSMMDDMENHSRILVRHPNSRIEDLLNTIITLRLLRGPIPLKERLPCLEVDPTEIYNLVKIRRGEKMMEKVMDLDSLLGKSIPIEKLFEKHEVQYDSTALGLNGLSHSESLHPLIWVINHLGERLAKLLDQIWSGEPDAINDVEYLPTIPNREFFANSKSAKHEYFSSIVIDSYLELKIKAQEAQGG</sequence>
<organism evidence="1">
    <name type="scientific">viral metagenome</name>
    <dbReference type="NCBI Taxonomy" id="1070528"/>
    <lineage>
        <taxon>unclassified sequences</taxon>
        <taxon>metagenomes</taxon>
        <taxon>organismal metagenomes</taxon>
    </lineage>
</organism>
<evidence type="ECO:0000313" key="1">
    <source>
        <dbReference type="EMBL" id="GBH22579.1"/>
    </source>
</evidence>
<dbReference type="EMBL" id="BDQC01000172">
    <property type="protein sequence ID" value="GBH22579.1"/>
    <property type="molecule type" value="Genomic_RNA"/>
</dbReference>
<dbReference type="InterPro" id="IPR008686">
    <property type="entry name" value="RNA_pol_mitovir"/>
</dbReference>